<evidence type="ECO:0000256" key="5">
    <source>
        <dbReference type="RuleBase" id="RU000461"/>
    </source>
</evidence>
<keyword evidence="7" id="KW-0812">Transmembrane</keyword>
<evidence type="ECO:0000256" key="3">
    <source>
        <dbReference type="ARBA" id="ARBA00023004"/>
    </source>
</evidence>
<keyword evidence="7" id="KW-1133">Transmembrane helix</keyword>
<dbReference type="PANTHER" id="PTHR24305:SF190">
    <property type="entry name" value="P450, PUTATIVE (EUROFUNG)-RELATED"/>
    <property type="match status" value="1"/>
</dbReference>
<feature type="binding site" description="axial binding residue" evidence="4">
    <location>
        <position position="460"/>
    </location>
    <ligand>
        <name>heme</name>
        <dbReference type="ChEBI" id="CHEBI:30413"/>
    </ligand>
    <ligandPart>
        <name>Fe</name>
        <dbReference type="ChEBI" id="CHEBI:18248"/>
    </ligandPart>
</feature>
<dbReference type="GO" id="GO:0004497">
    <property type="term" value="F:monooxygenase activity"/>
    <property type="evidence" value="ECO:0007669"/>
    <property type="project" value="UniProtKB-KW"/>
</dbReference>
<feature type="region of interest" description="Disordered" evidence="6">
    <location>
        <begin position="261"/>
        <end position="282"/>
    </location>
</feature>
<dbReference type="PANTHER" id="PTHR24305">
    <property type="entry name" value="CYTOCHROME P450"/>
    <property type="match status" value="1"/>
</dbReference>
<name>A0A4U0XDW4_9PEZI</name>
<dbReference type="PROSITE" id="PS00086">
    <property type="entry name" value="CYTOCHROME_P450"/>
    <property type="match status" value="1"/>
</dbReference>
<protein>
    <recommendedName>
        <fullName evidence="10">Pisatin demethylase</fullName>
    </recommendedName>
</protein>
<dbReference type="GO" id="GO:0005506">
    <property type="term" value="F:iron ion binding"/>
    <property type="evidence" value="ECO:0007669"/>
    <property type="project" value="InterPro"/>
</dbReference>
<feature type="transmembrane region" description="Helical" evidence="7">
    <location>
        <begin position="6"/>
        <end position="24"/>
    </location>
</feature>
<dbReference type="PRINTS" id="PR00463">
    <property type="entry name" value="EP450I"/>
</dbReference>
<dbReference type="EMBL" id="NAJQ01000253">
    <property type="protein sequence ID" value="TKA73718.1"/>
    <property type="molecule type" value="Genomic_DNA"/>
</dbReference>
<evidence type="ECO:0000256" key="6">
    <source>
        <dbReference type="SAM" id="MobiDB-lite"/>
    </source>
</evidence>
<keyword evidence="5" id="KW-0503">Monooxygenase</keyword>
<accession>A0A4U0XDW4</accession>
<dbReference type="GO" id="GO:0020037">
    <property type="term" value="F:heme binding"/>
    <property type="evidence" value="ECO:0007669"/>
    <property type="project" value="InterPro"/>
</dbReference>
<dbReference type="PRINTS" id="PR00385">
    <property type="entry name" value="P450"/>
</dbReference>
<evidence type="ECO:0008006" key="10">
    <source>
        <dbReference type="Google" id="ProtNLM"/>
    </source>
</evidence>
<dbReference type="InterPro" id="IPR036396">
    <property type="entry name" value="Cyt_P450_sf"/>
</dbReference>
<dbReference type="InterPro" id="IPR002401">
    <property type="entry name" value="Cyt_P450_E_grp-I"/>
</dbReference>
<dbReference type="GO" id="GO:0016705">
    <property type="term" value="F:oxidoreductase activity, acting on paired donors, with incorporation or reduction of molecular oxygen"/>
    <property type="evidence" value="ECO:0007669"/>
    <property type="project" value="InterPro"/>
</dbReference>
<evidence type="ECO:0000313" key="9">
    <source>
        <dbReference type="Proteomes" id="UP000309340"/>
    </source>
</evidence>
<dbReference type="AlphaFoldDB" id="A0A4U0XDW4"/>
<keyword evidence="9" id="KW-1185">Reference proteome</keyword>
<evidence type="ECO:0000256" key="7">
    <source>
        <dbReference type="SAM" id="Phobius"/>
    </source>
</evidence>
<dbReference type="STRING" id="329884.A0A4U0XDW4"/>
<comment type="similarity">
    <text evidence="5">Belongs to the cytochrome P450 family.</text>
</comment>
<dbReference type="Proteomes" id="UP000309340">
    <property type="component" value="Unassembled WGS sequence"/>
</dbReference>
<keyword evidence="3 4" id="KW-0408">Iron</keyword>
<feature type="non-terminal residue" evidence="8">
    <location>
        <position position="523"/>
    </location>
</feature>
<keyword evidence="5" id="KW-0560">Oxidoreductase</keyword>
<dbReference type="FunFam" id="1.10.630.10:FF:000050">
    <property type="entry name" value="Cytochrome P450 monooxygenase"/>
    <property type="match status" value="1"/>
</dbReference>
<evidence type="ECO:0000256" key="4">
    <source>
        <dbReference type="PIRSR" id="PIRSR602401-1"/>
    </source>
</evidence>
<keyword evidence="4 5" id="KW-0349">Heme</keyword>
<dbReference type="CDD" id="cd11060">
    <property type="entry name" value="CYP57A1-like"/>
    <property type="match status" value="1"/>
</dbReference>
<evidence type="ECO:0000313" key="8">
    <source>
        <dbReference type="EMBL" id="TKA73718.1"/>
    </source>
</evidence>
<dbReference type="InterPro" id="IPR017972">
    <property type="entry name" value="Cyt_P450_CS"/>
</dbReference>
<dbReference type="InterPro" id="IPR001128">
    <property type="entry name" value="Cyt_P450"/>
</dbReference>
<reference evidence="8 9" key="1">
    <citation type="submission" date="2017-03" db="EMBL/GenBank/DDBJ databases">
        <title>Genomes of endolithic fungi from Antarctica.</title>
        <authorList>
            <person name="Coleine C."/>
            <person name="Masonjones S."/>
            <person name="Stajich J.E."/>
        </authorList>
    </citation>
    <scope>NUCLEOTIDE SEQUENCE [LARGE SCALE GENOMIC DNA]</scope>
    <source>
        <strain evidence="8 9">CCFEE 5184</strain>
    </source>
</reference>
<dbReference type="Gene3D" id="1.10.630.10">
    <property type="entry name" value="Cytochrome P450"/>
    <property type="match status" value="1"/>
</dbReference>
<comment type="cofactor">
    <cofactor evidence="1 4">
        <name>heme</name>
        <dbReference type="ChEBI" id="CHEBI:30413"/>
    </cofactor>
</comment>
<evidence type="ECO:0000256" key="2">
    <source>
        <dbReference type="ARBA" id="ARBA00022723"/>
    </source>
</evidence>
<dbReference type="SUPFAM" id="SSF48264">
    <property type="entry name" value="Cytochrome P450"/>
    <property type="match status" value="1"/>
</dbReference>
<evidence type="ECO:0000256" key="1">
    <source>
        <dbReference type="ARBA" id="ARBA00001971"/>
    </source>
</evidence>
<keyword evidence="7" id="KW-0472">Membrane</keyword>
<gene>
    <name evidence="8" type="ORF">B0A55_05488</name>
</gene>
<comment type="caution">
    <text evidence="8">The sequence shown here is derived from an EMBL/GenBank/DDBJ whole genome shotgun (WGS) entry which is preliminary data.</text>
</comment>
<sequence length="523" mass="58320">MQQSQLGLYAVACGLLFLLSKVIFDTFRSPLRHIPGPLATRFTRLWYLLRVKNGQFHRDNLELHRKYGKVVRYAPGRYSISDPNAIKPIYGFGQGFNKSDWYAAFSPGRQRSLFTVQDNKVHAGSRRKFQSTYSMSSMLSYEAFTDKCTDIFRQRLMEHAQAGKSIDMAWWFSCYATDTVAMISSSKRLGDLDAGEDVGALTRSLHGALAYAALVGIYTEWHLPIMDTLAWLKNLGLSQGTPRMYIADFIAKAIGERRKLRGKGEKSDAEHAQDQDEDQSAPKDMLDRFLDANDRDPEHFTNGDVILGLSGNVVAGSDTTSATLTALLYHLLKNPNTLAKLRIEIDEGIPSGKLSSPVTFKQAQELPYLQAVIQETLRVHPAVGLPLERVVPAGGTQLCGHYFPEGSVVGVNAWVLHYDTDVYGSDAAEFRPERWLESGKEDLARMHHSWLPFGLGSRTCLGKNISMLEMTKLVPELVRHFDFELTGGEWEVRNTKSTGGHYQAARLAGSPVEPKDVPGPVSM</sequence>
<dbReference type="Pfam" id="PF00067">
    <property type="entry name" value="p450"/>
    <property type="match status" value="1"/>
</dbReference>
<proteinExistence type="inferred from homology"/>
<keyword evidence="2 4" id="KW-0479">Metal-binding</keyword>
<feature type="region of interest" description="Disordered" evidence="6">
    <location>
        <begin position="501"/>
        <end position="523"/>
    </location>
</feature>
<dbReference type="OrthoDB" id="3934656at2759"/>
<dbReference type="InterPro" id="IPR050121">
    <property type="entry name" value="Cytochrome_P450_monoxygenase"/>
</dbReference>
<organism evidence="8 9">
    <name type="scientific">Friedmanniomyces simplex</name>
    <dbReference type="NCBI Taxonomy" id="329884"/>
    <lineage>
        <taxon>Eukaryota</taxon>
        <taxon>Fungi</taxon>
        <taxon>Dikarya</taxon>
        <taxon>Ascomycota</taxon>
        <taxon>Pezizomycotina</taxon>
        <taxon>Dothideomycetes</taxon>
        <taxon>Dothideomycetidae</taxon>
        <taxon>Mycosphaerellales</taxon>
        <taxon>Teratosphaeriaceae</taxon>
        <taxon>Friedmanniomyces</taxon>
    </lineage>
</organism>